<dbReference type="InterPro" id="IPR043876">
    <property type="entry name" value="DUF5856"/>
</dbReference>
<dbReference type="EMBL" id="LR798364">
    <property type="protein sequence ID" value="CAB5226939.1"/>
    <property type="molecule type" value="Genomic_DNA"/>
</dbReference>
<evidence type="ECO:0000313" key="2">
    <source>
        <dbReference type="EMBL" id="CAB5226939.1"/>
    </source>
</evidence>
<reference evidence="1" key="1">
    <citation type="submission" date="2020-05" db="EMBL/GenBank/DDBJ databases">
        <authorList>
            <person name="Chiriac C."/>
            <person name="Salcher M."/>
            <person name="Ghai R."/>
            <person name="Kavagutti S V."/>
        </authorList>
    </citation>
    <scope>NUCLEOTIDE SEQUENCE</scope>
</reference>
<sequence length="118" mass="13389">MENLISLLFLARDVAHREHLHTSSYAQHVALGSFYSDIIDNADAITEAYQGAYDKLPPIPIKAYTGSKGIVETLQSYLQWIKDNRYKVCSKEDTAIQNLIDEAVSTFQSTLYKLRFLS</sequence>
<protein>
    <submittedName>
        <fullName evidence="1">Uncharacterized protein</fullName>
    </submittedName>
</protein>
<dbReference type="Pfam" id="PF19174">
    <property type="entry name" value="DUF5856"/>
    <property type="match status" value="1"/>
</dbReference>
<name>A0A6J5PBK6_9CAUD</name>
<dbReference type="EMBL" id="LR796837">
    <property type="protein sequence ID" value="CAB4169240.1"/>
    <property type="molecule type" value="Genomic_DNA"/>
</dbReference>
<gene>
    <name evidence="2" type="ORF">UFOVP1516_66</name>
    <name evidence="1" type="ORF">UFOVP887_69</name>
</gene>
<proteinExistence type="predicted"/>
<organism evidence="1">
    <name type="scientific">uncultured Caudovirales phage</name>
    <dbReference type="NCBI Taxonomy" id="2100421"/>
    <lineage>
        <taxon>Viruses</taxon>
        <taxon>Duplodnaviria</taxon>
        <taxon>Heunggongvirae</taxon>
        <taxon>Uroviricota</taxon>
        <taxon>Caudoviricetes</taxon>
        <taxon>Peduoviridae</taxon>
        <taxon>Maltschvirus</taxon>
        <taxon>Maltschvirus maltsch</taxon>
    </lineage>
</organism>
<evidence type="ECO:0000313" key="1">
    <source>
        <dbReference type="EMBL" id="CAB4169240.1"/>
    </source>
</evidence>
<accession>A0A6J5PBK6</accession>